<dbReference type="InterPro" id="IPR027417">
    <property type="entry name" value="P-loop_NTPase"/>
</dbReference>
<reference evidence="2" key="1">
    <citation type="journal article" date="2014" name="Front. Microbiol.">
        <title>High frequency of phylogenetically diverse reductive dehalogenase-homologous genes in deep subseafloor sedimentary metagenomes.</title>
        <authorList>
            <person name="Kawai M."/>
            <person name="Futagami T."/>
            <person name="Toyoda A."/>
            <person name="Takaki Y."/>
            <person name="Nishi S."/>
            <person name="Hori S."/>
            <person name="Arai W."/>
            <person name="Tsubouchi T."/>
            <person name="Morono Y."/>
            <person name="Uchiyama I."/>
            <person name="Ito T."/>
            <person name="Fujiyama A."/>
            <person name="Inagaki F."/>
            <person name="Takami H."/>
        </authorList>
    </citation>
    <scope>NUCLEOTIDE SEQUENCE</scope>
    <source>
        <strain evidence="2">Expedition CK06-06</strain>
    </source>
</reference>
<comment type="caution">
    <text evidence="2">The sequence shown here is derived from an EMBL/GenBank/DDBJ whole genome shotgun (WGS) entry which is preliminary data.</text>
</comment>
<dbReference type="Pfam" id="PF02374">
    <property type="entry name" value="ArsA_ATPase"/>
    <property type="match status" value="1"/>
</dbReference>
<dbReference type="Gene3D" id="3.40.50.300">
    <property type="entry name" value="P-loop containing nucleotide triphosphate hydrolases"/>
    <property type="match status" value="1"/>
</dbReference>
<feature type="non-terminal residue" evidence="2">
    <location>
        <position position="32"/>
    </location>
</feature>
<sequence>MIERIIILGGKGGVGKSSISAATAVALSDLLP</sequence>
<protein>
    <recommendedName>
        <fullName evidence="1">ArsA/GET3 Anion-transporting ATPase-like domain-containing protein</fullName>
    </recommendedName>
</protein>
<evidence type="ECO:0000259" key="1">
    <source>
        <dbReference type="Pfam" id="PF02374"/>
    </source>
</evidence>
<dbReference type="SUPFAM" id="SSF52540">
    <property type="entry name" value="P-loop containing nucleoside triphosphate hydrolases"/>
    <property type="match status" value="1"/>
</dbReference>
<evidence type="ECO:0000313" key="2">
    <source>
        <dbReference type="EMBL" id="GAH38558.1"/>
    </source>
</evidence>
<dbReference type="EMBL" id="BARU01013588">
    <property type="protein sequence ID" value="GAH38558.1"/>
    <property type="molecule type" value="Genomic_DNA"/>
</dbReference>
<dbReference type="InterPro" id="IPR025723">
    <property type="entry name" value="ArsA/GET3_ATPase-like"/>
</dbReference>
<organism evidence="2">
    <name type="scientific">marine sediment metagenome</name>
    <dbReference type="NCBI Taxonomy" id="412755"/>
    <lineage>
        <taxon>unclassified sequences</taxon>
        <taxon>metagenomes</taxon>
        <taxon>ecological metagenomes</taxon>
    </lineage>
</organism>
<gene>
    <name evidence="2" type="ORF">S03H2_24451</name>
</gene>
<accession>X1GZX1</accession>
<name>X1GZX1_9ZZZZ</name>
<proteinExistence type="predicted"/>
<dbReference type="AlphaFoldDB" id="X1GZX1"/>
<feature type="domain" description="ArsA/GET3 Anion-transporting ATPase-like" evidence="1">
    <location>
        <begin position="4"/>
        <end position="29"/>
    </location>
</feature>